<dbReference type="PROSITE" id="PS50404">
    <property type="entry name" value="GST_NTER"/>
    <property type="match status" value="1"/>
</dbReference>
<dbReference type="AlphaFoldDB" id="A0AAW0B657"/>
<dbReference type="SUPFAM" id="SSF52833">
    <property type="entry name" value="Thioredoxin-like"/>
    <property type="match status" value="1"/>
</dbReference>
<gene>
    <name evidence="2" type="ORF">VNI00_017380</name>
</gene>
<dbReference type="Pfam" id="PF13409">
    <property type="entry name" value="GST_N_2"/>
    <property type="match status" value="1"/>
</dbReference>
<dbReference type="InterPro" id="IPR036249">
    <property type="entry name" value="Thioredoxin-like_sf"/>
</dbReference>
<dbReference type="Proteomes" id="UP001383192">
    <property type="component" value="Unassembled WGS sequence"/>
</dbReference>
<dbReference type="EMBL" id="JAYKXP010000170">
    <property type="protein sequence ID" value="KAK7021388.1"/>
    <property type="molecule type" value="Genomic_DNA"/>
</dbReference>
<protein>
    <recommendedName>
        <fullName evidence="1">GST N-terminal domain-containing protein</fullName>
    </recommendedName>
</protein>
<dbReference type="InterPro" id="IPR036282">
    <property type="entry name" value="Glutathione-S-Trfase_C_sf"/>
</dbReference>
<organism evidence="2 3">
    <name type="scientific">Paramarasmius palmivorus</name>
    <dbReference type="NCBI Taxonomy" id="297713"/>
    <lineage>
        <taxon>Eukaryota</taxon>
        <taxon>Fungi</taxon>
        <taxon>Dikarya</taxon>
        <taxon>Basidiomycota</taxon>
        <taxon>Agaricomycotina</taxon>
        <taxon>Agaricomycetes</taxon>
        <taxon>Agaricomycetidae</taxon>
        <taxon>Agaricales</taxon>
        <taxon>Marasmiineae</taxon>
        <taxon>Marasmiaceae</taxon>
        <taxon>Paramarasmius</taxon>
    </lineage>
</organism>
<name>A0AAW0B657_9AGAR</name>
<dbReference type="InterPro" id="IPR004045">
    <property type="entry name" value="Glutathione_S-Trfase_N"/>
</dbReference>
<dbReference type="Gene3D" id="3.40.30.10">
    <property type="entry name" value="Glutaredoxin"/>
    <property type="match status" value="1"/>
</dbReference>
<dbReference type="Gene3D" id="1.20.1050.10">
    <property type="match status" value="1"/>
</dbReference>
<proteinExistence type="predicted"/>
<dbReference type="SUPFAM" id="SSF47616">
    <property type="entry name" value="GST C-terminal domain-like"/>
    <property type="match status" value="1"/>
</dbReference>
<feature type="domain" description="GST N-terminal" evidence="1">
    <location>
        <begin position="7"/>
        <end position="98"/>
    </location>
</feature>
<accession>A0AAW0B657</accession>
<keyword evidence="3" id="KW-1185">Reference proteome</keyword>
<evidence type="ECO:0000259" key="1">
    <source>
        <dbReference type="PROSITE" id="PS50404"/>
    </source>
</evidence>
<dbReference type="InterPro" id="IPR054416">
    <property type="entry name" value="GST_UstS-like_C"/>
</dbReference>
<evidence type="ECO:0000313" key="2">
    <source>
        <dbReference type="EMBL" id="KAK7021388.1"/>
    </source>
</evidence>
<evidence type="ECO:0000313" key="3">
    <source>
        <dbReference type="Proteomes" id="UP001383192"/>
    </source>
</evidence>
<comment type="caution">
    <text evidence="2">The sequence shown here is derived from an EMBL/GenBank/DDBJ whole genome shotgun (WGS) entry which is preliminary data.</text>
</comment>
<dbReference type="Pfam" id="PF22041">
    <property type="entry name" value="GST_C_7"/>
    <property type="match status" value="1"/>
</dbReference>
<sequence length="244" mass="27899">MIRFYDIPCKHYGVSWSPNTLKIVYTLNYMNLPYEVIWIELPDIEETLKSIGVSPTATKPDGLPKYTLPAIHDLDTGVRLSESIDIVEYLEATYPNVSGKALVPRGTKSLQLAFVDAIILLLTPTLGLVLLQEEKILNARSREYLVKTLIGKEVSEIAPPPEEREAAWKSLENAWAKVDSWIQKEDSFVMGNTACFVDFVLAGFFVWYKVMWGEDSEEWKRISSWQGGRWARLVHDLAEFERLK</sequence>
<reference evidence="2 3" key="1">
    <citation type="submission" date="2024-01" db="EMBL/GenBank/DDBJ databases">
        <title>A draft genome for a cacao thread blight-causing isolate of Paramarasmius palmivorus.</title>
        <authorList>
            <person name="Baruah I.K."/>
            <person name="Bukari Y."/>
            <person name="Amoako-Attah I."/>
            <person name="Meinhardt L.W."/>
            <person name="Bailey B.A."/>
            <person name="Cohen S.P."/>
        </authorList>
    </citation>
    <scope>NUCLEOTIDE SEQUENCE [LARGE SCALE GENOMIC DNA]</scope>
    <source>
        <strain evidence="2 3">GH-12</strain>
    </source>
</reference>